<feature type="transmembrane region" description="Helical" evidence="10">
    <location>
        <begin position="63"/>
        <end position="84"/>
    </location>
</feature>
<evidence type="ECO:0000256" key="6">
    <source>
        <dbReference type="ARBA" id="ARBA00022741"/>
    </source>
</evidence>
<dbReference type="SUPFAM" id="SSF52540">
    <property type="entry name" value="P-loop containing nucleoside triphosphate hydrolases"/>
    <property type="match status" value="1"/>
</dbReference>
<dbReference type="SMART" id="SM00382">
    <property type="entry name" value="AAA"/>
    <property type="match status" value="1"/>
</dbReference>
<evidence type="ECO:0000256" key="10">
    <source>
        <dbReference type="SAM" id="Phobius"/>
    </source>
</evidence>
<feature type="non-terminal residue" evidence="13">
    <location>
        <position position="1"/>
    </location>
</feature>
<dbReference type="PROSITE" id="PS50893">
    <property type="entry name" value="ABC_TRANSPORTER_2"/>
    <property type="match status" value="1"/>
</dbReference>
<protein>
    <recommendedName>
        <fullName evidence="14">ABC transporter ATP-binding protein</fullName>
    </recommendedName>
</protein>
<evidence type="ECO:0000259" key="11">
    <source>
        <dbReference type="PROSITE" id="PS50893"/>
    </source>
</evidence>
<evidence type="ECO:0000256" key="2">
    <source>
        <dbReference type="ARBA" id="ARBA00022448"/>
    </source>
</evidence>
<keyword evidence="7" id="KW-0067">ATP-binding</keyword>
<organism evidence="13">
    <name type="scientific">marine metagenome</name>
    <dbReference type="NCBI Taxonomy" id="408172"/>
    <lineage>
        <taxon>unclassified sequences</taxon>
        <taxon>metagenomes</taxon>
        <taxon>ecological metagenomes</taxon>
    </lineage>
</organism>
<evidence type="ECO:0000256" key="1">
    <source>
        <dbReference type="ARBA" id="ARBA00004141"/>
    </source>
</evidence>
<proteinExistence type="predicted"/>
<keyword evidence="5 10" id="KW-0812">Transmembrane</keyword>
<dbReference type="Pfam" id="PF00664">
    <property type="entry name" value="ABC_membrane"/>
    <property type="match status" value="1"/>
</dbReference>
<evidence type="ECO:0000256" key="7">
    <source>
        <dbReference type="ARBA" id="ARBA00022840"/>
    </source>
</evidence>
<dbReference type="InterPro" id="IPR027417">
    <property type="entry name" value="P-loop_NTPase"/>
</dbReference>
<evidence type="ECO:0000256" key="3">
    <source>
        <dbReference type="ARBA" id="ARBA00022475"/>
    </source>
</evidence>
<dbReference type="InterPro" id="IPR036640">
    <property type="entry name" value="ABC1_TM_sf"/>
</dbReference>
<gene>
    <name evidence="13" type="ORF">METZ01_LOCUS30756</name>
</gene>
<feature type="domain" description="ABC transporter" evidence="11">
    <location>
        <begin position="345"/>
        <end position="579"/>
    </location>
</feature>
<dbReference type="InterPro" id="IPR017871">
    <property type="entry name" value="ABC_transporter-like_CS"/>
</dbReference>
<dbReference type="CDD" id="cd18546">
    <property type="entry name" value="ABC_6TM_Rv0194_D2_like"/>
    <property type="match status" value="1"/>
</dbReference>
<dbReference type="Gene3D" id="3.40.50.300">
    <property type="entry name" value="P-loop containing nucleotide triphosphate hydrolases"/>
    <property type="match status" value="1"/>
</dbReference>
<dbReference type="PANTHER" id="PTHR43394">
    <property type="entry name" value="ATP-DEPENDENT PERMEASE MDL1, MITOCHONDRIAL"/>
    <property type="match status" value="1"/>
</dbReference>
<evidence type="ECO:0000256" key="4">
    <source>
        <dbReference type="ARBA" id="ARBA00022519"/>
    </source>
</evidence>
<keyword evidence="4" id="KW-0997">Cell inner membrane</keyword>
<dbReference type="InterPro" id="IPR003439">
    <property type="entry name" value="ABC_transporter-like_ATP-bd"/>
</dbReference>
<dbReference type="PANTHER" id="PTHR43394:SF1">
    <property type="entry name" value="ATP-BINDING CASSETTE SUB-FAMILY B MEMBER 10, MITOCHONDRIAL"/>
    <property type="match status" value="1"/>
</dbReference>
<keyword evidence="6" id="KW-0547">Nucleotide-binding</keyword>
<sequence length="588" mass="64382">VVAFSHHDWDRRPFGLRTFLAPHAGGLLMALLLVVVEAGLLHLGPLLTQIGIDQGVMPRDRGVLVTVALVYVGAVGLSTAASWLRTRFTGRLGERLVYELRLRVFSHFQRQSLDFFTGEKSGVLMTRMTSDIEALTTLMQEGLVNFAVQAMTLIVITVYLVILDPTLAVVCLLTVIPVNVVLTLWFRRVSLVGYLRVRDRIADVLANLSESLAGIRVIAAFNRRDHDVARHQRVIDDHLEANLYTGRAQALFGPGTESIGIATQAVVLLVGGRMALRGEVTIGELTAFLLFLTSFFAPVQTLVQLYNQYQQGSAAVVKLRDLLATEPTVAERADAVDLPPIRGDIHLDSVTFGYDPDHLVLREVDLHLSAGEVLAVVGPTGAGKSTIAKLIIRFHDPTFGHVTIDGHDLREVSIDSLRRQLGVVPQEPFLFNGTIRDNVAFARPTATREEVWEACRAVGLQGLVDRMPNGVDTPIHERGASLSAGERQLVALARAFLARPRVLVLDEATSNLDLLSESVIERALDSVLEGRTAILIAHRLATAMRADRIAVVDDGRIVEHGTHDDLVAYGGQYAAMVEAWERHAEGVR</sequence>
<feature type="transmembrane region" description="Helical" evidence="10">
    <location>
        <begin position="167"/>
        <end position="186"/>
    </location>
</feature>
<dbReference type="GO" id="GO:0016020">
    <property type="term" value="C:membrane"/>
    <property type="evidence" value="ECO:0007669"/>
    <property type="project" value="UniProtKB-SubCell"/>
</dbReference>
<evidence type="ECO:0000256" key="9">
    <source>
        <dbReference type="ARBA" id="ARBA00023136"/>
    </source>
</evidence>
<feature type="domain" description="ABC transmembrane type-1" evidence="12">
    <location>
        <begin position="28"/>
        <end position="311"/>
    </location>
</feature>
<keyword evidence="8 10" id="KW-1133">Transmembrane helix</keyword>
<evidence type="ECO:0008006" key="14">
    <source>
        <dbReference type="Google" id="ProtNLM"/>
    </source>
</evidence>
<dbReference type="GO" id="GO:0016887">
    <property type="term" value="F:ATP hydrolysis activity"/>
    <property type="evidence" value="ECO:0007669"/>
    <property type="project" value="InterPro"/>
</dbReference>
<name>A0A381QF11_9ZZZZ</name>
<dbReference type="SUPFAM" id="SSF90123">
    <property type="entry name" value="ABC transporter transmembrane region"/>
    <property type="match status" value="1"/>
</dbReference>
<keyword evidence="9 10" id="KW-0472">Membrane</keyword>
<evidence type="ECO:0000256" key="8">
    <source>
        <dbReference type="ARBA" id="ARBA00022989"/>
    </source>
</evidence>
<dbReference type="GO" id="GO:0005524">
    <property type="term" value="F:ATP binding"/>
    <property type="evidence" value="ECO:0007669"/>
    <property type="project" value="UniProtKB-KW"/>
</dbReference>
<evidence type="ECO:0000259" key="12">
    <source>
        <dbReference type="PROSITE" id="PS50929"/>
    </source>
</evidence>
<dbReference type="PROSITE" id="PS50929">
    <property type="entry name" value="ABC_TM1F"/>
    <property type="match status" value="1"/>
</dbReference>
<dbReference type="EMBL" id="UINC01001334">
    <property type="protein sequence ID" value="SUZ77902.1"/>
    <property type="molecule type" value="Genomic_DNA"/>
</dbReference>
<dbReference type="InterPro" id="IPR003593">
    <property type="entry name" value="AAA+_ATPase"/>
</dbReference>
<dbReference type="AlphaFoldDB" id="A0A381QF11"/>
<evidence type="ECO:0000256" key="5">
    <source>
        <dbReference type="ARBA" id="ARBA00022692"/>
    </source>
</evidence>
<evidence type="ECO:0000313" key="13">
    <source>
        <dbReference type="EMBL" id="SUZ77902.1"/>
    </source>
</evidence>
<keyword evidence="2" id="KW-0813">Transport</keyword>
<feature type="transmembrane region" description="Helical" evidence="10">
    <location>
        <begin position="143"/>
        <end position="161"/>
    </location>
</feature>
<keyword evidence="3" id="KW-1003">Cell membrane</keyword>
<accession>A0A381QF11</accession>
<dbReference type="Pfam" id="PF00005">
    <property type="entry name" value="ABC_tran"/>
    <property type="match status" value="1"/>
</dbReference>
<dbReference type="InterPro" id="IPR039421">
    <property type="entry name" value="Type_1_exporter"/>
</dbReference>
<dbReference type="FunFam" id="3.40.50.300:FF:001001">
    <property type="entry name" value="Multidrug ABC transporter ATP-binding protein"/>
    <property type="match status" value="1"/>
</dbReference>
<dbReference type="GO" id="GO:0015421">
    <property type="term" value="F:ABC-type oligopeptide transporter activity"/>
    <property type="evidence" value="ECO:0007669"/>
    <property type="project" value="TreeGrafter"/>
</dbReference>
<comment type="subcellular location">
    <subcellularLocation>
        <location evidence="1">Membrane</location>
        <topology evidence="1">Multi-pass membrane protein</topology>
    </subcellularLocation>
</comment>
<reference evidence="13" key="1">
    <citation type="submission" date="2018-05" db="EMBL/GenBank/DDBJ databases">
        <authorList>
            <person name="Lanie J.A."/>
            <person name="Ng W.-L."/>
            <person name="Kazmierczak K.M."/>
            <person name="Andrzejewski T.M."/>
            <person name="Davidsen T.M."/>
            <person name="Wayne K.J."/>
            <person name="Tettelin H."/>
            <person name="Glass J.I."/>
            <person name="Rusch D."/>
            <person name="Podicherti R."/>
            <person name="Tsui H.-C.T."/>
            <person name="Winkler M.E."/>
        </authorList>
    </citation>
    <scope>NUCLEOTIDE SEQUENCE</scope>
</reference>
<feature type="transmembrane region" description="Helical" evidence="10">
    <location>
        <begin position="20"/>
        <end position="43"/>
    </location>
</feature>
<dbReference type="InterPro" id="IPR011527">
    <property type="entry name" value="ABC1_TM_dom"/>
</dbReference>
<feature type="transmembrane region" description="Helical" evidence="10">
    <location>
        <begin position="282"/>
        <end position="303"/>
    </location>
</feature>
<dbReference type="Gene3D" id="1.20.1560.10">
    <property type="entry name" value="ABC transporter type 1, transmembrane domain"/>
    <property type="match status" value="1"/>
</dbReference>
<dbReference type="PROSITE" id="PS00211">
    <property type="entry name" value="ABC_TRANSPORTER_1"/>
    <property type="match status" value="1"/>
</dbReference>